<keyword evidence="4" id="KW-1185">Reference proteome</keyword>
<dbReference type="EMBL" id="PIPV01000002">
    <property type="protein sequence ID" value="RUO57460.1"/>
    <property type="molecule type" value="Genomic_DNA"/>
</dbReference>
<keyword evidence="2" id="KW-0732">Signal</keyword>
<evidence type="ECO:0000256" key="1">
    <source>
        <dbReference type="SAM" id="Phobius"/>
    </source>
</evidence>
<name>A0A432Y906_9GAMM</name>
<evidence type="ECO:0000256" key="2">
    <source>
        <dbReference type="SAM" id="SignalP"/>
    </source>
</evidence>
<keyword evidence="1" id="KW-0472">Membrane</keyword>
<dbReference type="Proteomes" id="UP000287330">
    <property type="component" value="Unassembled WGS sequence"/>
</dbReference>
<protein>
    <submittedName>
        <fullName evidence="3">Uncharacterized protein</fullName>
    </submittedName>
</protein>
<comment type="caution">
    <text evidence="3">The sequence shown here is derived from an EMBL/GenBank/DDBJ whole genome shotgun (WGS) entry which is preliminary data.</text>
</comment>
<feature type="chain" id="PRO_5018998057" evidence="2">
    <location>
        <begin position="30"/>
        <end position="156"/>
    </location>
</feature>
<dbReference type="OrthoDB" id="6194313at2"/>
<dbReference type="RefSeq" id="WP_110573486.1">
    <property type="nucleotide sequence ID" value="NZ_PIPV01000002.1"/>
</dbReference>
<sequence length="156" mass="17317">MTSFQVWLKGYNKTLFALLCILTSCSIAAQEQTTVRLSGPQTEVRAGYFVIEFEHVPAALRPLYLQVSTSNSFDTIVQTVPVMGDFEQVTLTGFESGHYFIRATHEDTVVSETAINVTVSHYPVWQALTLFCIGALLFLLLLITLISGHKKAVNND</sequence>
<accession>A0A432Y906</accession>
<gene>
    <name evidence="3" type="ORF">CWE25_03075</name>
</gene>
<reference evidence="4" key="1">
    <citation type="journal article" date="2018" name="Front. Microbiol.">
        <title>Genome-Based Analysis Reveals the Taxonomy and Diversity of the Family Idiomarinaceae.</title>
        <authorList>
            <person name="Liu Y."/>
            <person name="Lai Q."/>
            <person name="Shao Z."/>
        </authorList>
    </citation>
    <scope>NUCLEOTIDE SEQUENCE [LARGE SCALE GENOMIC DNA]</scope>
    <source>
        <strain evidence="4">F23</strain>
    </source>
</reference>
<proteinExistence type="predicted"/>
<keyword evidence="1" id="KW-0812">Transmembrane</keyword>
<evidence type="ECO:0000313" key="4">
    <source>
        <dbReference type="Proteomes" id="UP000287330"/>
    </source>
</evidence>
<feature type="transmembrane region" description="Helical" evidence="1">
    <location>
        <begin position="124"/>
        <end position="146"/>
    </location>
</feature>
<keyword evidence="1" id="KW-1133">Transmembrane helix</keyword>
<evidence type="ECO:0000313" key="3">
    <source>
        <dbReference type="EMBL" id="RUO57460.1"/>
    </source>
</evidence>
<organism evidence="3 4">
    <name type="scientific">Idiomarina fontislapidosi</name>
    <dbReference type="NCBI Taxonomy" id="263723"/>
    <lineage>
        <taxon>Bacteria</taxon>
        <taxon>Pseudomonadati</taxon>
        <taxon>Pseudomonadota</taxon>
        <taxon>Gammaproteobacteria</taxon>
        <taxon>Alteromonadales</taxon>
        <taxon>Idiomarinaceae</taxon>
        <taxon>Idiomarina</taxon>
    </lineage>
</organism>
<feature type="signal peptide" evidence="2">
    <location>
        <begin position="1"/>
        <end position="29"/>
    </location>
</feature>
<dbReference type="AlphaFoldDB" id="A0A432Y906"/>